<reference evidence="1" key="1">
    <citation type="submission" date="2018-10" db="EMBL/GenBank/DDBJ databases">
        <title>Hidden diversity of soil giant viruses.</title>
        <authorList>
            <person name="Schulz F."/>
            <person name="Alteio L."/>
            <person name="Goudeau D."/>
            <person name="Ryan E.M."/>
            <person name="Malmstrom R.R."/>
            <person name="Blanchard J."/>
            <person name="Woyke T."/>
        </authorList>
    </citation>
    <scope>NUCLEOTIDE SEQUENCE</scope>
    <source>
        <strain evidence="1">HYV1</strain>
    </source>
</reference>
<protein>
    <submittedName>
        <fullName evidence="1">Uncharacterized protein</fullName>
    </submittedName>
</protein>
<accession>A0A3G5ADR3</accession>
<dbReference type="EMBL" id="MK072389">
    <property type="protein sequence ID" value="AYV83509.1"/>
    <property type="molecule type" value="Genomic_DNA"/>
</dbReference>
<proteinExistence type="predicted"/>
<dbReference type="Pfam" id="PF05045">
    <property type="entry name" value="RgpF"/>
    <property type="match status" value="1"/>
</dbReference>
<evidence type="ECO:0000313" key="1">
    <source>
        <dbReference type="EMBL" id="AYV83509.1"/>
    </source>
</evidence>
<dbReference type="InterPro" id="IPR007739">
    <property type="entry name" value="RgpF"/>
</dbReference>
<gene>
    <name evidence="1" type="ORF">Hyperionvirus7_80</name>
</gene>
<name>A0A3G5ADR3_9VIRU</name>
<sequence length="356" mass="42040">MINRKILILYALHEITENFLFFCRKGYIENDNYHFIFIINNLNLHINFLRAKNVQVINRENKGYDFAGWTHALFLQDGETKKYLYENYDYFIFMNSTLKGPFLPLWFSKKENMEWPDLFIDKITDDVKLVGTTINLYNAYEKKYSPHVQSMLLATDKIGLKIGIDKGIFDLNNIITDKIQLINKKEIGFSKVILTAGYNIQSMLFAYDGIDFRKDFKFDKRHNDHCYTRQYFNISINPYEVIFIKATRNIDPLVVQRYTEWQTKSPKLAEPKKRGIDKLLYGITESESVDITKKILSYLEMNRIIRTTAKINNIIGFDPNTKQANKIFIYYTNIETPEILNEFRMNISSNIIMLGD</sequence>
<organism evidence="1">
    <name type="scientific">Hyperionvirus sp</name>
    <dbReference type="NCBI Taxonomy" id="2487770"/>
    <lineage>
        <taxon>Viruses</taxon>
        <taxon>Varidnaviria</taxon>
        <taxon>Bamfordvirae</taxon>
        <taxon>Nucleocytoviricota</taxon>
        <taxon>Megaviricetes</taxon>
        <taxon>Imitervirales</taxon>
        <taxon>Mimiviridae</taxon>
        <taxon>Klosneuvirinae</taxon>
    </lineage>
</organism>